<evidence type="ECO:0000256" key="7">
    <source>
        <dbReference type="ARBA" id="ARBA00022679"/>
    </source>
</evidence>
<sequence length="330" mass="35810">MKASRLQASWYTDGPAPAVLRPLATLYGSLASARRRRLQARAQHVDAPVIVVGNIAVGGTGKTPLVIWLVEQLRAWGWRPGVVSRGYGARPPRLPCEVLPESDPAECGDEPVLVAQRTGAPVVIAPDRVAACRTLLAHGNVDIIVSDDGLQHYRLARDLEIGVVDGARGLGNGALLPAGPLREPPARLRELDLVVVNGDGWSEPGLPLLRMRLQADLLRKLAGEERSDLVAFAGRRVHAVAGIGHPPRFFATLRAAGIEVIEHAFADHHRYRPQDLHFGDALPVLMTEKDAVKCRPFAQAHWWTLPVSAAFDAADADRVQESVALLRTMR</sequence>
<dbReference type="GO" id="GO:0009244">
    <property type="term" value="P:lipopolysaccharide core region biosynthetic process"/>
    <property type="evidence" value="ECO:0007669"/>
    <property type="project" value="TreeGrafter"/>
</dbReference>
<evidence type="ECO:0000313" key="14">
    <source>
        <dbReference type="EMBL" id="PXV66176.1"/>
    </source>
</evidence>
<dbReference type="AlphaFoldDB" id="A0A318E6A7"/>
<accession>A0A318E6A7</accession>
<organism evidence="14 15">
    <name type="scientific">Sinimarinibacterium flocculans</name>
    <dbReference type="NCBI Taxonomy" id="985250"/>
    <lineage>
        <taxon>Bacteria</taxon>
        <taxon>Pseudomonadati</taxon>
        <taxon>Pseudomonadota</taxon>
        <taxon>Gammaproteobacteria</taxon>
        <taxon>Nevskiales</taxon>
        <taxon>Nevskiaceae</taxon>
        <taxon>Sinimarinibacterium</taxon>
    </lineage>
</organism>
<dbReference type="HAMAP" id="MF_00409">
    <property type="entry name" value="LpxK"/>
    <property type="match status" value="1"/>
</dbReference>
<dbReference type="InterPro" id="IPR027417">
    <property type="entry name" value="P-loop_NTPase"/>
</dbReference>
<evidence type="ECO:0000256" key="3">
    <source>
        <dbReference type="ARBA" id="ARBA00012071"/>
    </source>
</evidence>
<evidence type="ECO:0000256" key="1">
    <source>
        <dbReference type="ARBA" id="ARBA00002274"/>
    </source>
</evidence>
<dbReference type="EC" id="2.7.1.130" evidence="3 13"/>
<comment type="caution">
    <text evidence="14">The sequence shown here is derived from an EMBL/GenBank/DDBJ whole genome shotgun (WGS) entry which is preliminary data.</text>
</comment>
<evidence type="ECO:0000256" key="4">
    <source>
        <dbReference type="ARBA" id="ARBA00016436"/>
    </source>
</evidence>
<evidence type="ECO:0000256" key="8">
    <source>
        <dbReference type="ARBA" id="ARBA00022741"/>
    </source>
</evidence>
<evidence type="ECO:0000256" key="10">
    <source>
        <dbReference type="ARBA" id="ARBA00022840"/>
    </source>
</evidence>
<comment type="similarity">
    <text evidence="13">Belongs to the LpxK family.</text>
</comment>
<keyword evidence="15" id="KW-1185">Reference proteome</keyword>
<dbReference type="NCBIfam" id="TIGR00682">
    <property type="entry name" value="lpxK"/>
    <property type="match status" value="1"/>
</dbReference>
<proteinExistence type="inferred from homology"/>
<keyword evidence="5 13" id="KW-0444">Lipid biosynthesis</keyword>
<dbReference type="GO" id="GO:0005524">
    <property type="term" value="F:ATP binding"/>
    <property type="evidence" value="ECO:0007669"/>
    <property type="project" value="UniProtKB-UniRule"/>
</dbReference>
<dbReference type="SUPFAM" id="SSF52540">
    <property type="entry name" value="P-loop containing nucleoside triphosphate hydrolases"/>
    <property type="match status" value="1"/>
</dbReference>
<dbReference type="GO" id="GO:0005886">
    <property type="term" value="C:plasma membrane"/>
    <property type="evidence" value="ECO:0007669"/>
    <property type="project" value="TreeGrafter"/>
</dbReference>
<evidence type="ECO:0000256" key="2">
    <source>
        <dbReference type="ARBA" id="ARBA00004870"/>
    </source>
</evidence>
<feature type="binding site" evidence="13">
    <location>
        <begin position="56"/>
        <end position="63"/>
    </location>
    <ligand>
        <name>ATP</name>
        <dbReference type="ChEBI" id="CHEBI:30616"/>
    </ligand>
</feature>
<reference evidence="14 15" key="1">
    <citation type="submission" date="2018-04" db="EMBL/GenBank/DDBJ databases">
        <title>Genomic Encyclopedia of Type Strains, Phase IV (KMG-IV): sequencing the most valuable type-strain genomes for metagenomic binning, comparative biology and taxonomic classification.</title>
        <authorList>
            <person name="Goeker M."/>
        </authorList>
    </citation>
    <scope>NUCLEOTIDE SEQUENCE [LARGE SCALE GENOMIC DNA]</scope>
    <source>
        <strain evidence="14 15">DSM 104150</strain>
    </source>
</reference>
<keyword evidence="6 13" id="KW-0441">Lipid A biosynthesis</keyword>
<evidence type="ECO:0000256" key="13">
    <source>
        <dbReference type="HAMAP-Rule" id="MF_00409"/>
    </source>
</evidence>
<evidence type="ECO:0000256" key="11">
    <source>
        <dbReference type="ARBA" id="ARBA00023098"/>
    </source>
</evidence>
<evidence type="ECO:0000256" key="6">
    <source>
        <dbReference type="ARBA" id="ARBA00022556"/>
    </source>
</evidence>
<evidence type="ECO:0000313" key="15">
    <source>
        <dbReference type="Proteomes" id="UP000248330"/>
    </source>
</evidence>
<dbReference type="InterPro" id="IPR003758">
    <property type="entry name" value="LpxK"/>
</dbReference>
<dbReference type="PANTHER" id="PTHR42724">
    <property type="entry name" value="TETRAACYLDISACCHARIDE 4'-KINASE"/>
    <property type="match status" value="1"/>
</dbReference>
<dbReference type="UniPathway" id="UPA00359">
    <property type="reaction ID" value="UER00482"/>
</dbReference>
<comment type="pathway">
    <text evidence="2 13">Glycolipid biosynthesis; lipid IV(A) biosynthesis; lipid IV(A) from (3R)-3-hydroxytetradecanoyl-[acyl-carrier-protein] and UDP-N-acetyl-alpha-D-glucosamine: step 6/6.</text>
</comment>
<dbReference type="Proteomes" id="UP000248330">
    <property type="component" value="Unassembled WGS sequence"/>
</dbReference>
<keyword evidence="9 13" id="KW-0418">Kinase</keyword>
<comment type="function">
    <text evidence="1 13">Transfers the gamma-phosphate of ATP to the 4'-position of a tetraacyldisaccharide 1-phosphate intermediate (termed DS-1-P) to form tetraacyldisaccharide 1,4'-bis-phosphate (lipid IVA).</text>
</comment>
<dbReference type="EMBL" id="QICN01000008">
    <property type="protein sequence ID" value="PXV66176.1"/>
    <property type="molecule type" value="Genomic_DNA"/>
</dbReference>
<keyword evidence="7 13" id="KW-0808">Transferase</keyword>
<evidence type="ECO:0000256" key="9">
    <source>
        <dbReference type="ARBA" id="ARBA00022777"/>
    </source>
</evidence>
<dbReference type="GO" id="GO:0009029">
    <property type="term" value="F:lipid-A 4'-kinase activity"/>
    <property type="evidence" value="ECO:0007669"/>
    <property type="project" value="UniProtKB-UniRule"/>
</dbReference>
<keyword evidence="10 13" id="KW-0067">ATP-binding</keyword>
<name>A0A318E6A7_9GAMM</name>
<dbReference type="Pfam" id="PF02606">
    <property type="entry name" value="LpxK"/>
    <property type="match status" value="1"/>
</dbReference>
<dbReference type="GO" id="GO:0009245">
    <property type="term" value="P:lipid A biosynthetic process"/>
    <property type="evidence" value="ECO:0007669"/>
    <property type="project" value="UniProtKB-UniRule"/>
</dbReference>
<keyword evidence="8 13" id="KW-0547">Nucleotide-binding</keyword>
<dbReference type="RefSeq" id="WP_245903914.1">
    <property type="nucleotide sequence ID" value="NZ_CAKZQT010000032.1"/>
</dbReference>
<evidence type="ECO:0000256" key="12">
    <source>
        <dbReference type="ARBA" id="ARBA00029757"/>
    </source>
</evidence>
<evidence type="ECO:0000256" key="5">
    <source>
        <dbReference type="ARBA" id="ARBA00022516"/>
    </source>
</evidence>
<protein>
    <recommendedName>
        <fullName evidence="4 13">Tetraacyldisaccharide 4'-kinase</fullName>
        <ecNumber evidence="3 13">2.7.1.130</ecNumber>
    </recommendedName>
    <alternativeName>
        <fullName evidence="12 13">Lipid A 4'-kinase</fullName>
    </alternativeName>
</protein>
<keyword evidence="11 13" id="KW-0443">Lipid metabolism</keyword>
<dbReference type="PANTHER" id="PTHR42724:SF1">
    <property type="entry name" value="TETRAACYLDISACCHARIDE 4'-KINASE, MITOCHONDRIAL-RELATED"/>
    <property type="match status" value="1"/>
</dbReference>
<comment type="catalytic activity">
    <reaction evidence="13">
        <text>a lipid A disaccharide + ATP = a lipid IVA + ADP + H(+)</text>
        <dbReference type="Rhea" id="RHEA:67840"/>
        <dbReference type="ChEBI" id="CHEBI:15378"/>
        <dbReference type="ChEBI" id="CHEBI:30616"/>
        <dbReference type="ChEBI" id="CHEBI:176343"/>
        <dbReference type="ChEBI" id="CHEBI:176425"/>
        <dbReference type="ChEBI" id="CHEBI:456216"/>
        <dbReference type="EC" id="2.7.1.130"/>
    </reaction>
</comment>
<gene>
    <name evidence="13" type="primary">lpxK</name>
    <name evidence="14" type="ORF">C8D93_108151</name>
</gene>